<organism evidence="2 3">
    <name type="scientific">Micromonospora rhizosphaerae</name>
    <dbReference type="NCBI Taxonomy" id="568872"/>
    <lineage>
        <taxon>Bacteria</taxon>
        <taxon>Bacillati</taxon>
        <taxon>Actinomycetota</taxon>
        <taxon>Actinomycetes</taxon>
        <taxon>Micromonosporales</taxon>
        <taxon>Micromonosporaceae</taxon>
        <taxon>Micromonospora</taxon>
    </lineage>
</organism>
<keyword evidence="1" id="KW-0812">Transmembrane</keyword>
<dbReference type="AlphaFoldDB" id="A0A1C6RT88"/>
<gene>
    <name evidence="2" type="ORF">GA0070624_1990</name>
</gene>
<dbReference type="OrthoDB" id="3372861at2"/>
<sequence length="294" mass="30662">MTTDIEDHLIAGMRQEVAGITLTTDIVGEAARRHGRRTVLLRAAYATGVLGLAGVTAAALAVGGSGQPGPATLRPPVASAAAPRMELAAAVAASENISYRMRLTTGTPSGQAGLTYEGAFDPKTATGYVRVPMDDSVMTELLINGTRYIGGERPLGKLPADKGPGEKYGRYGQYRGKYDRLSLYSEGNGVLGAAAPDPAALLTALNSANATITENADGTLHFEYATQYKDGSTTTSGDVTLDAEGRIAKVALAGTWQSTAKGRLDTGTFTATLELFDYGVEVKVKRPTDVVMAK</sequence>
<reference evidence="3" key="1">
    <citation type="submission" date="2016-06" db="EMBL/GenBank/DDBJ databases">
        <authorList>
            <person name="Varghese N."/>
            <person name="Submissions Spin"/>
        </authorList>
    </citation>
    <scope>NUCLEOTIDE SEQUENCE [LARGE SCALE GENOMIC DNA]</scope>
    <source>
        <strain evidence="3">DSM 45431</strain>
    </source>
</reference>
<dbReference type="STRING" id="568872.GA0070624_1990"/>
<evidence type="ECO:0000313" key="2">
    <source>
        <dbReference type="EMBL" id="SCL20414.1"/>
    </source>
</evidence>
<evidence type="ECO:0000256" key="1">
    <source>
        <dbReference type="SAM" id="Phobius"/>
    </source>
</evidence>
<keyword evidence="1" id="KW-0472">Membrane</keyword>
<protein>
    <recommendedName>
        <fullName evidence="4">Lipoprotein LprG</fullName>
    </recommendedName>
</protein>
<feature type="transmembrane region" description="Helical" evidence="1">
    <location>
        <begin position="39"/>
        <end position="62"/>
    </location>
</feature>
<dbReference type="RefSeq" id="WP_091339251.1">
    <property type="nucleotide sequence ID" value="NZ_FMHV01000002.1"/>
</dbReference>
<dbReference type="Proteomes" id="UP000199413">
    <property type="component" value="Unassembled WGS sequence"/>
</dbReference>
<keyword evidence="3" id="KW-1185">Reference proteome</keyword>
<evidence type="ECO:0000313" key="3">
    <source>
        <dbReference type="Proteomes" id="UP000199413"/>
    </source>
</evidence>
<dbReference type="Gene3D" id="2.50.20.20">
    <property type="match status" value="1"/>
</dbReference>
<proteinExistence type="predicted"/>
<keyword evidence="1" id="KW-1133">Transmembrane helix</keyword>
<evidence type="ECO:0008006" key="4">
    <source>
        <dbReference type="Google" id="ProtNLM"/>
    </source>
</evidence>
<accession>A0A1C6RT88</accession>
<dbReference type="EMBL" id="FMHV01000002">
    <property type="protein sequence ID" value="SCL20414.1"/>
    <property type="molecule type" value="Genomic_DNA"/>
</dbReference>
<name>A0A1C6RT88_9ACTN</name>